<proteinExistence type="predicted"/>
<feature type="region of interest" description="Disordered" evidence="2">
    <location>
        <begin position="723"/>
        <end position="767"/>
    </location>
</feature>
<dbReference type="PANTHER" id="PTHR47020:SF1">
    <property type="entry name" value="HILLARIN"/>
    <property type="match status" value="1"/>
</dbReference>
<feature type="compositionally biased region" description="Low complexity" evidence="2">
    <location>
        <begin position="587"/>
        <end position="596"/>
    </location>
</feature>
<dbReference type="InterPro" id="IPR056564">
    <property type="entry name" value="Ig-like_KY"/>
</dbReference>
<feature type="region of interest" description="Disordered" evidence="2">
    <location>
        <begin position="315"/>
        <end position="337"/>
    </location>
</feature>
<evidence type="ECO:0000313" key="5">
    <source>
        <dbReference type="Proteomes" id="UP001152320"/>
    </source>
</evidence>
<feature type="coiled-coil region" evidence="1">
    <location>
        <begin position="462"/>
        <end position="559"/>
    </location>
</feature>
<dbReference type="InterPro" id="IPR002931">
    <property type="entry name" value="Transglutaminase-like"/>
</dbReference>
<feature type="domain" description="Transglutaminase-like" evidence="3">
    <location>
        <begin position="1300"/>
        <end position="1371"/>
    </location>
</feature>
<gene>
    <name evidence="4" type="ORF">HOLleu_38733</name>
</gene>
<feature type="region of interest" description="Disordered" evidence="2">
    <location>
        <begin position="566"/>
        <end position="596"/>
    </location>
</feature>
<evidence type="ECO:0000259" key="3">
    <source>
        <dbReference type="SMART" id="SM00460"/>
    </source>
</evidence>
<dbReference type="EMBL" id="JAIZAY010000021">
    <property type="protein sequence ID" value="KAJ8021501.1"/>
    <property type="molecule type" value="Genomic_DNA"/>
</dbReference>
<keyword evidence="1" id="KW-0175">Coiled coil</keyword>
<organism evidence="4 5">
    <name type="scientific">Holothuria leucospilota</name>
    <name type="common">Black long sea cucumber</name>
    <name type="synonym">Mertensiothuria leucospilota</name>
    <dbReference type="NCBI Taxonomy" id="206669"/>
    <lineage>
        <taxon>Eukaryota</taxon>
        <taxon>Metazoa</taxon>
        <taxon>Echinodermata</taxon>
        <taxon>Eleutherozoa</taxon>
        <taxon>Echinozoa</taxon>
        <taxon>Holothuroidea</taxon>
        <taxon>Aspidochirotacea</taxon>
        <taxon>Aspidochirotida</taxon>
        <taxon>Holothuriidae</taxon>
        <taxon>Holothuria</taxon>
    </lineage>
</organism>
<feature type="compositionally biased region" description="Low complexity" evidence="2">
    <location>
        <begin position="1"/>
        <end position="19"/>
    </location>
</feature>
<evidence type="ECO:0000313" key="4">
    <source>
        <dbReference type="EMBL" id="KAJ8021501.1"/>
    </source>
</evidence>
<dbReference type="SMART" id="SM00460">
    <property type="entry name" value="TGc"/>
    <property type="match status" value="1"/>
</dbReference>
<dbReference type="OrthoDB" id="6129702at2759"/>
<dbReference type="InterPro" id="IPR053041">
    <property type="entry name" value="Transglut-like_Superfamily_Mod"/>
</dbReference>
<feature type="region of interest" description="Disordered" evidence="2">
    <location>
        <begin position="1"/>
        <end position="56"/>
    </location>
</feature>
<feature type="region of interest" description="Disordered" evidence="2">
    <location>
        <begin position="206"/>
        <end position="275"/>
    </location>
</feature>
<comment type="caution">
    <text evidence="4">The sequence shown here is derived from an EMBL/GenBank/DDBJ whole genome shotgun (WGS) entry which is preliminary data.</text>
</comment>
<feature type="region of interest" description="Disordered" evidence="2">
    <location>
        <begin position="663"/>
        <end position="686"/>
    </location>
</feature>
<reference evidence="4" key="1">
    <citation type="submission" date="2021-10" db="EMBL/GenBank/DDBJ databases">
        <title>Tropical sea cucumber genome reveals ecological adaptation and Cuvierian tubules defense mechanism.</title>
        <authorList>
            <person name="Chen T."/>
        </authorList>
    </citation>
    <scope>NUCLEOTIDE SEQUENCE</scope>
    <source>
        <strain evidence="4">Nanhai2018</strain>
        <tissue evidence="4">Muscle</tissue>
    </source>
</reference>
<feature type="coiled-coil region" evidence="1">
    <location>
        <begin position="598"/>
        <end position="652"/>
    </location>
</feature>
<keyword evidence="5" id="KW-1185">Reference proteome</keyword>
<dbReference type="PANTHER" id="PTHR47020">
    <property type="entry name" value="HILLARIN"/>
    <property type="match status" value="1"/>
</dbReference>
<name>A0A9Q1BB77_HOLLE</name>
<feature type="coiled-coil region" evidence="1">
    <location>
        <begin position="877"/>
        <end position="949"/>
    </location>
</feature>
<dbReference type="Pfam" id="PF23265">
    <property type="entry name" value="Ig-like_KY"/>
    <property type="match status" value="3"/>
</dbReference>
<evidence type="ECO:0000256" key="1">
    <source>
        <dbReference type="SAM" id="Coils"/>
    </source>
</evidence>
<sequence length="1787" mass="206289">MGSAASKKQRPSSSKRSGSTQVVAEVKVPGQSRPVKVKGHMKTGISSSAATGPAKLTEVTPSKYNVQMGDQDIGTFDVPNSDFGQYLKEAASLTVTNIETVSGDDEVDFSHGNQPLHIPLARQSSSINGVVYSDDEDWENVAESLGKSDSKVPSAKMKEDAKERRAKIKQAISEKRQKLSQKDYEQMIANHKQEMELMAILREREKERNQMKLGSKVAERKRRRAAKLAEKKEKEALLAEKEESEEEQEMSDSGMKVAKDTNTDPETVAVKEEMEKKVSRFQAEVEEKKENFSKKEYQRLLEQHEAEMAALNERLNHQLGRQRQSFLQKQASRKRRMAEKALSAAELQELEAELQEKQHKFEAELREKKTKVSDEEYKRLIAEHKMELREMQEKLELQRQRQRQEMLDKLAARKKLRNKPGEQGEALESLSADEVKELQIALNHQALAFKDELKEAKTRISAEECQEMINRHRSEMDEIQAQLDEERERMREKLMLKLRSRKNLSKQLQLMIDNKNTVEKQRLASQRNKVSSKEYQRLLDQHHEEVSHLEKQLEYEKQLSMAKLKDKMAARRIKRPTTAGKTDRGSQGDASSSSSIDIQTLEQDIEAKEAAFQASVEKKRSQMTDKEYQHLLKQHQEEMDSLRNKLRVSKEMQRQHLKDKLAERRRKKGMLTEEEEVLQSTMTTEQLEHEIQSKEAAFKAEVEEKRSHFSEDEYRRLLEQHQQEMESLQNRLGQSKERQRQHFQDKLAERRRRRKGGSSFSSDDEKKELVELLENGANSLKEEDVKEIEAEIREYDKEVKTRIQNKKGQVSNAEMNRLLEEHSRNMEDFNERLQLQKQRMLEKLQEKRAARRMKVESEADFVHVMAVLDKNQQEDSETLTEEELNGLQQDLKKYSQTVFDSLEEKRGIFPNEELDLMISEHRRNMEAMENRLENERSRMEQKMRAKMAMRQSRFESSYTEESEEFDIEDNPELSKTMAQLAATQFWTTPVQSADVLIVPLAEEYPVKKKKELYTDPSIFRELDAHAIREKLETEMTENEANEGIIRESDSQEGDWKLPCDDDLSDRVYGVRQSENFSGHVEGARQSDINMNNYLSGGEESVTSREESELNFEEYEKAVLAILEDEESKETEKVILEDASTHGGDEGSIDEAGKTLTEAEITALEEDLDIYNLTITSSLKEEWRVCPDAELDVLMLEHFENVSMMRKRIEQEKVKLKKMHKGEITSGSEIVVSFAKLSIEADLAQTVSLVTQPTFSSLVSELTSIASTELEKARVVFRWITAQNCDEMNLNDVVDDTPLGVLKGLYENKITFSTLFMRMCRYVGLQCVEITGVAKKKGYTPGWEINPKDPSYYHTWNAVRIDGYWHFLDCNWGVSHILGSVTFDPFRFEYDEHYFLADPEVIISSHFPNDSSWQLLREQVSLDDFNKALLLKPDFFKNGFGLLSHKDAVLTANRGEIDIRIICPTGFLLSCRLSEAETGREKTRDGILFDQFEFIHQTEDNVMACYVRIPEIGAFHLTLFAKKQFVEGELNIESPTEICRYFVHCQVPSSDRVPLPLSPADHWGPIGIMNAGLVPLSHRTGVIFSQDGRDVEIIFRQTQNLRFSQTMTAWARDESQLAAHVMQRSVDDRLIFTVSFPQPDRYGLHIFVTYQRNQNPIHLFSYLIVANVIKPVVWPFPLLRESECWGPSAAFHSLNLYQKTHLDPYIITGESILMIEIGHGQKCEVMCRLYTLQGELSSGVQMHSSSDQSIFAIDLTASGFYVFKIFAKEANLEGVPFTHVFNYLIQMI</sequence>
<dbReference type="Proteomes" id="UP001152320">
    <property type="component" value="Chromosome 21"/>
</dbReference>
<dbReference type="SUPFAM" id="SSF54001">
    <property type="entry name" value="Cysteine proteinases"/>
    <property type="match status" value="1"/>
</dbReference>
<dbReference type="Gene3D" id="3.10.620.30">
    <property type="match status" value="1"/>
</dbReference>
<accession>A0A9Q1BB77</accession>
<protein>
    <submittedName>
        <fullName evidence="4">Hillarin</fullName>
    </submittedName>
</protein>
<evidence type="ECO:0000256" key="2">
    <source>
        <dbReference type="SAM" id="MobiDB-lite"/>
    </source>
</evidence>
<feature type="compositionally biased region" description="Basic and acidic residues" evidence="2">
    <location>
        <begin position="734"/>
        <end position="748"/>
    </location>
</feature>
<dbReference type="Pfam" id="PF01841">
    <property type="entry name" value="Transglut_core"/>
    <property type="match status" value="1"/>
</dbReference>
<feature type="compositionally biased region" description="Polar residues" evidence="2">
    <location>
        <begin position="319"/>
        <end position="330"/>
    </location>
</feature>
<dbReference type="InterPro" id="IPR038765">
    <property type="entry name" value="Papain-like_cys_pep_sf"/>
</dbReference>
<feature type="compositionally biased region" description="Basic and acidic residues" evidence="2">
    <location>
        <begin position="227"/>
        <end position="241"/>
    </location>
</feature>
<feature type="coiled-coil region" evidence="1">
    <location>
        <begin position="778"/>
        <end position="850"/>
    </location>
</feature>